<evidence type="ECO:0000313" key="5">
    <source>
        <dbReference type="Proteomes" id="UP000198992"/>
    </source>
</evidence>
<name>A0A1H5D2C8_9BRAD</name>
<reference evidence="4 5" key="1">
    <citation type="submission" date="2016-10" db="EMBL/GenBank/DDBJ databases">
        <authorList>
            <person name="de Groot N.N."/>
        </authorList>
    </citation>
    <scope>NUCLEOTIDE SEQUENCE [LARGE SCALE GENOMIC DNA]</scope>
    <source>
        <strain evidence="4 5">MT12</strain>
    </source>
</reference>
<dbReference type="InterPro" id="IPR002563">
    <property type="entry name" value="Flavin_Rdtase-like_dom"/>
</dbReference>
<evidence type="ECO:0000256" key="1">
    <source>
        <dbReference type="ARBA" id="ARBA00008898"/>
    </source>
</evidence>
<evidence type="ECO:0000259" key="3">
    <source>
        <dbReference type="SMART" id="SM00903"/>
    </source>
</evidence>
<dbReference type="EMBL" id="FNTH01000001">
    <property type="protein sequence ID" value="SED73016.1"/>
    <property type="molecule type" value="Genomic_DNA"/>
</dbReference>
<dbReference type="SUPFAM" id="SSF50475">
    <property type="entry name" value="FMN-binding split barrel"/>
    <property type="match status" value="1"/>
</dbReference>
<dbReference type="AlphaFoldDB" id="A0A1H5D2C8"/>
<keyword evidence="2" id="KW-0560">Oxidoreductase</keyword>
<organism evidence="4 5">
    <name type="scientific">Bradyrhizobium erythrophlei</name>
    <dbReference type="NCBI Taxonomy" id="1437360"/>
    <lineage>
        <taxon>Bacteria</taxon>
        <taxon>Pseudomonadati</taxon>
        <taxon>Pseudomonadota</taxon>
        <taxon>Alphaproteobacteria</taxon>
        <taxon>Hyphomicrobiales</taxon>
        <taxon>Nitrobacteraceae</taxon>
        <taxon>Bradyrhizobium</taxon>
    </lineage>
</organism>
<dbReference type="InterPro" id="IPR012349">
    <property type="entry name" value="Split_barrel_FMN-bd"/>
</dbReference>
<feature type="domain" description="Flavin reductase like" evidence="3">
    <location>
        <begin position="26"/>
        <end position="173"/>
    </location>
</feature>
<dbReference type="Pfam" id="PF01613">
    <property type="entry name" value="Flavin_Reduct"/>
    <property type="match status" value="1"/>
</dbReference>
<gene>
    <name evidence="4" type="ORF">SAMN05444164_5614</name>
</gene>
<dbReference type="Gene3D" id="2.30.110.10">
    <property type="entry name" value="Electron Transport, Fmn-binding Protein, Chain A"/>
    <property type="match status" value="1"/>
</dbReference>
<dbReference type="InterPro" id="IPR050268">
    <property type="entry name" value="NADH-dep_flavin_reductase"/>
</dbReference>
<comment type="similarity">
    <text evidence="1">Belongs to the non-flavoprotein flavin reductase family.</text>
</comment>
<dbReference type="RefSeq" id="WP_244549729.1">
    <property type="nucleotide sequence ID" value="NZ_FNTH01000001.1"/>
</dbReference>
<dbReference type="SMART" id="SM00903">
    <property type="entry name" value="Flavin_Reduct"/>
    <property type="match status" value="1"/>
</dbReference>
<sequence length="177" mass="18745">MMNFRVSPMPSQEIPVFSSTDFRSAMRNVPGAVSIVTTGARPGRHGLTLTAGCSVSTEPSSVLVCVNKSAGAHDTIKQSGSFCWNILTADHAALAQKFAGQDGSKGDIRFSEGLWRELATGAPSLVEAICSFDCRVSGSHDAGSHTIFVGEVVAQATNADREPLVYVKGEFTVPKRQ</sequence>
<dbReference type="PANTHER" id="PTHR30466:SF11">
    <property type="entry name" value="FLAVIN-DEPENDENT MONOOXYGENASE, REDUCTASE SUBUNIT HSAB"/>
    <property type="match status" value="1"/>
</dbReference>
<evidence type="ECO:0000313" key="4">
    <source>
        <dbReference type="EMBL" id="SED73016.1"/>
    </source>
</evidence>
<dbReference type="PANTHER" id="PTHR30466">
    <property type="entry name" value="FLAVIN REDUCTASE"/>
    <property type="match status" value="1"/>
</dbReference>
<accession>A0A1H5D2C8</accession>
<evidence type="ECO:0000256" key="2">
    <source>
        <dbReference type="ARBA" id="ARBA00023002"/>
    </source>
</evidence>
<proteinExistence type="inferred from homology"/>
<dbReference type="Proteomes" id="UP000198992">
    <property type="component" value="Unassembled WGS sequence"/>
</dbReference>
<dbReference type="GO" id="GO:0042602">
    <property type="term" value="F:riboflavin reductase (NADPH) activity"/>
    <property type="evidence" value="ECO:0007669"/>
    <property type="project" value="TreeGrafter"/>
</dbReference>
<protein>
    <submittedName>
        <fullName evidence="4">Flavin reductase/cob(II)yrinic acid a,c-diamide reductase</fullName>
    </submittedName>
</protein>
<dbReference type="GO" id="GO:0010181">
    <property type="term" value="F:FMN binding"/>
    <property type="evidence" value="ECO:0007669"/>
    <property type="project" value="InterPro"/>
</dbReference>